<keyword evidence="3" id="KW-0808">Transferase</keyword>
<evidence type="ECO:0000259" key="2">
    <source>
        <dbReference type="Pfam" id="PF01035"/>
    </source>
</evidence>
<dbReference type="GO" id="GO:0006281">
    <property type="term" value="P:DNA repair"/>
    <property type="evidence" value="ECO:0007669"/>
    <property type="project" value="InterPro"/>
</dbReference>
<dbReference type="InterPro" id="IPR036217">
    <property type="entry name" value="MethylDNA_cys_MeTrfase_DNAb"/>
</dbReference>
<accession>A0A2T4UN85</accession>
<comment type="caution">
    <text evidence="3">The sequence shown here is derived from an EMBL/GenBank/DDBJ whole genome shotgun (WGS) entry which is preliminary data.</text>
</comment>
<dbReference type="Proteomes" id="UP000240739">
    <property type="component" value="Unassembled WGS sequence"/>
</dbReference>
<dbReference type="InterPro" id="IPR036388">
    <property type="entry name" value="WH-like_DNA-bd_sf"/>
</dbReference>
<keyword evidence="1" id="KW-0227">DNA damage</keyword>
<dbReference type="EMBL" id="PYYB01000001">
    <property type="protein sequence ID" value="PTL60697.1"/>
    <property type="molecule type" value="Genomic_DNA"/>
</dbReference>
<dbReference type="GO" id="GO:0008168">
    <property type="term" value="F:methyltransferase activity"/>
    <property type="evidence" value="ECO:0007669"/>
    <property type="project" value="UniProtKB-KW"/>
</dbReference>
<evidence type="ECO:0000313" key="4">
    <source>
        <dbReference type="Proteomes" id="UP000240739"/>
    </source>
</evidence>
<dbReference type="SUPFAM" id="SSF46767">
    <property type="entry name" value="Methylated DNA-protein cysteine methyltransferase, C-terminal domain"/>
    <property type="match status" value="1"/>
</dbReference>
<dbReference type="PANTHER" id="PTHR42942">
    <property type="entry name" value="6-O-METHYLGUANINE DNA METHYLTRANSFERASE"/>
    <property type="match status" value="1"/>
</dbReference>
<dbReference type="PANTHER" id="PTHR42942:SF1">
    <property type="entry name" value="ALKYLTRANSFERASE-LIKE PROTEIN 1"/>
    <property type="match status" value="1"/>
</dbReference>
<evidence type="ECO:0000256" key="1">
    <source>
        <dbReference type="ARBA" id="ARBA00022763"/>
    </source>
</evidence>
<name>A0A2T4UN85_9ACTN</name>
<dbReference type="InterPro" id="IPR052520">
    <property type="entry name" value="ATL_DNA_repair"/>
</dbReference>
<gene>
    <name evidence="3" type="ORF">C7Y72_03380</name>
</gene>
<dbReference type="GO" id="GO:0032259">
    <property type="term" value="P:methylation"/>
    <property type="evidence" value="ECO:0007669"/>
    <property type="project" value="UniProtKB-KW"/>
</dbReference>
<dbReference type="Gene3D" id="1.10.10.10">
    <property type="entry name" value="Winged helix-like DNA-binding domain superfamily/Winged helix DNA-binding domain"/>
    <property type="match status" value="1"/>
</dbReference>
<sequence length="99" mass="10705">MQTTAAESSDWRSRILARVERVPPGFVTTYGDVSPGAPRQGGAALRGAGDRVPWWRVVRADGSLAVGDRQRALLEAEDVPFLPSGRVDLRAARIPPEVL</sequence>
<keyword evidence="3" id="KW-0489">Methyltransferase</keyword>
<protein>
    <submittedName>
        <fullName evidence="3">Cysteine methyltransferase</fullName>
    </submittedName>
</protein>
<organism evidence="3 4">
    <name type="scientific">Paraconexibacter algicola</name>
    <dbReference type="NCBI Taxonomy" id="2133960"/>
    <lineage>
        <taxon>Bacteria</taxon>
        <taxon>Bacillati</taxon>
        <taxon>Actinomycetota</taxon>
        <taxon>Thermoleophilia</taxon>
        <taxon>Solirubrobacterales</taxon>
        <taxon>Paraconexibacteraceae</taxon>
        <taxon>Paraconexibacter</taxon>
    </lineage>
</organism>
<keyword evidence="4" id="KW-1185">Reference proteome</keyword>
<evidence type="ECO:0000313" key="3">
    <source>
        <dbReference type="EMBL" id="PTL60697.1"/>
    </source>
</evidence>
<dbReference type="CDD" id="cd06445">
    <property type="entry name" value="ATase"/>
    <property type="match status" value="1"/>
</dbReference>
<dbReference type="OrthoDB" id="9132167at2"/>
<dbReference type="AlphaFoldDB" id="A0A2T4UN85"/>
<dbReference type="Pfam" id="PF01035">
    <property type="entry name" value="DNA_binding_1"/>
    <property type="match status" value="1"/>
</dbReference>
<dbReference type="InterPro" id="IPR014048">
    <property type="entry name" value="MethylDNA_cys_MeTrfase_DNA-bd"/>
</dbReference>
<feature type="domain" description="Methylated-DNA-[protein]-cysteine S-methyltransferase DNA binding" evidence="2">
    <location>
        <begin position="11"/>
        <end position="79"/>
    </location>
</feature>
<reference evidence="3 4" key="1">
    <citation type="submission" date="2018-03" db="EMBL/GenBank/DDBJ databases">
        <title>Aquarubrobacter algicola gen. nov., sp. nov., a novel actinobacterium isolated from shallow eutrophic lake during the end of cyanobacterial harmful algal blooms.</title>
        <authorList>
            <person name="Chun S.J."/>
        </authorList>
    </citation>
    <scope>NUCLEOTIDE SEQUENCE [LARGE SCALE GENOMIC DNA]</scope>
    <source>
        <strain evidence="3 4">Seoho-28</strain>
    </source>
</reference>
<proteinExistence type="predicted"/>